<keyword evidence="3" id="KW-1185">Reference proteome</keyword>
<feature type="chain" id="PRO_5015517552" description="DUF4595 domain-containing protein" evidence="1">
    <location>
        <begin position="22"/>
        <end position="260"/>
    </location>
</feature>
<dbReference type="EMBL" id="LPWH01000124">
    <property type="protein sequence ID" value="POQ98327.1"/>
    <property type="molecule type" value="Genomic_DNA"/>
</dbReference>
<feature type="signal peptide" evidence="1">
    <location>
        <begin position="1"/>
        <end position="21"/>
    </location>
</feature>
<name>A0A2S4JFI5_9SPIO</name>
<proteinExistence type="predicted"/>
<evidence type="ECO:0000256" key="1">
    <source>
        <dbReference type="SAM" id="SignalP"/>
    </source>
</evidence>
<evidence type="ECO:0008006" key="4">
    <source>
        <dbReference type="Google" id="ProtNLM"/>
    </source>
</evidence>
<comment type="caution">
    <text evidence="2">The sequence shown here is derived from an EMBL/GenBank/DDBJ whole genome shotgun (WGS) entry which is preliminary data.</text>
</comment>
<reference evidence="3" key="1">
    <citation type="submission" date="2015-12" db="EMBL/GenBank/DDBJ databases">
        <authorList>
            <person name="Lodha T.D."/>
            <person name="Chintalapati S."/>
            <person name="Chintalapati V.R."/>
            <person name="Sravanthi T."/>
        </authorList>
    </citation>
    <scope>NUCLEOTIDE SEQUENCE [LARGE SCALE GENOMIC DNA]</scope>
    <source>
        <strain evidence="3">JC133</strain>
    </source>
</reference>
<organism evidence="2 3">
    <name type="scientific">Alkalispirochaeta sphaeroplastigenens</name>
    <dbReference type="NCBI Taxonomy" id="1187066"/>
    <lineage>
        <taxon>Bacteria</taxon>
        <taxon>Pseudomonadati</taxon>
        <taxon>Spirochaetota</taxon>
        <taxon>Spirochaetia</taxon>
        <taxon>Spirochaetales</taxon>
        <taxon>Spirochaetaceae</taxon>
        <taxon>Alkalispirochaeta</taxon>
    </lineage>
</organism>
<evidence type="ECO:0000313" key="3">
    <source>
        <dbReference type="Proteomes" id="UP000237350"/>
    </source>
</evidence>
<dbReference type="PROSITE" id="PS51257">
    <property type="entry name" value="PROKAR_LIPOPROTEIN"/>
    <property type="match status" value="1"/>
</dbReference>
<sequence length="260" mass="30121">MKKAFACLTVFTGLIAIFLLAGCDLMEDDDNDKAPRVIVQSFNGDGDPTDRKIFSFDKAGQITGWRNYNNDTLNSWITYDYNDEGKIVGKTSFIGSDPEDPLASFAYRFRYPTNRIIIKERIDDDSITEVARVTFDSTALETFIYNNSSSDRVIDWIYDSNSGRWSRTNLRSSADFNDNIQFIYDEDELKYSWRRFARDRYYAQRFTNRRGRVSSIETRTLPFAERTTADFTGNDNFFEQCIHRLKPDTLSGGKRTVIPE</sequence>
<evidence type="ECO:0000313" key="2">
    <source>
        <dbReference type="EMBL" id="POQ98327.1"/>
    </source>
</evidence>
<dbReference type="Proteomes" id="UP000237350">
    <property type="component" value="Unassembled WGS sequence"/>
</dbReference>
<dbReference type="AlphaFoldDB" id="A0A2S4JFI5"/>
<accession>A0A2S4JFI5</accession>
<keyword evidence="1" id="KW-0732">Signal</keyword>
<protein>
    <recommendedName>
        <fullName evidence="4">DUF4595 domain-containing protein</fullName>
    </recommendedName>
</protein>
<dbReference type="OrthoDB" id="4981820at2"/>
<gene>
    <name evidence="2" type="ORF">AU468_14020</name>
</gene>
<dbReference type="RefSeq" id="WP_103681276.1">
    <property type="nucleotide sequence ID" value="NZ_LPWH01000124.1"/>
</dbReference>